<dbReference type="EMBL" id="JBIASD010000007">
    <property type="protein sequence ID" value="MFF3666494.1"/>
    <property type="molecule type" value="Genomic_DNA"/>
</dbReference>
<evidence type="ECO:0000313" key="3">
    <source>
        <dbReference type="Proteomes" id="UP001602013"/>
    </source>
</evidence>
<protein>
    <submittedName>
        <fullName evidence="2">GNAT family N-acetyltransferase</fullName>
        <ecNumber evidence="2">2.3.-.-</ecNumber>
    </submittedName>
</protein>
<dbReference type="RefSeq" id="WP_387411040.1">
    <property type="nucleotide sequence ID" value="NZ_CP191998.1"/>
</dbReference>
<dbReference type="InterPro" id="IPR016181">
    <property type="entry name" value="Acyl_CoA_acyltransferase"/>
</dbReference>
<dbReference type="CDD" id="cd04301">
    <property type="entry name" value="NAT_SF"/>
    <property type="match status" value="1"/>
</dbReference>
<dbReference type="GO" id="GO:0016746">
    <property type="term" value="F:acyltransferase activity"/>
    <property type="evidence" value="ECO:0007669"/>
    <property type="project" value="UniProtKB-KW"/>
</dbReference>
<dbReference type="EC" id="2.3.-.-" evidence="2"/>
<organism evidence="2 3">
    <name type="scientific">Microtetraspora malaysiensis</name>
    <dbReference type="NCBI Taxonomy" id="161358"/>
    <lineage>
        <taxon>Bacteria</taxon>
        <taxon>Bacillati</taxon>
        <taxon>Actinomycetota</taxon>
        <taxon>Actinomycetes</taxon>
        <taxon>Streptosporangiales</taxon>
        <taxon>Streptosporangiaceae</taxon>
        <taxon>Microtetraspora</taxon>
    </lineage>
</organism>
<keyword evidence="3" id="KW-1185">Reference proteome</keyword>
<reference evidence="2 3" key="1">
    <citation type="submission" date="2024-10" db="EMBL/GenBank/DDBJ databases">
        <title>The Natural Products Discovery Center: Release of the First 8490 Sequenced Strains for Exploring Actinobacteria Biosynthetic Diversity.</title>
        <authorList>
            <person name="Kalkreuter E."/>
            <person name="Kautsar S.A."/>
            <person name="Yang D."/>
            <person name="Bader C.D."/>
            <person name="Teijaro C.N."/>
            <person name="Fluegel L."/>
            <person name="Davis C.M."/>
            <person name="Simpson J.R."/>
            <person name="Lauterbach L."/>
            <person name="Steele A.D."/>
            <person name="Gui C."/>
            <person name="Meng S."/>
            <person name="Li G."/>
            <person name="Viehrig K."/>
            <person name="Ye F."/>
            <person name="Su P."/>
            <person name="Kiefer A.F."/>
            <person name="Nichols A."/>
            <person name="Cepeda A.J."/>
            <person name="Yan W."/>
            <person name="Fan B."/>
            <person name="Jiang Y."/>
            <person name="Adhikari A."/>
            <person name="Zheng C.-J."/>
            <person name="Schuster L."/>
            <person name="Cowan T.M."/>
            <person name="Smanski M.J."/>
            <person name="Chevrette M.G."/>
            <person name="De Carvalho L.P.S."/>
            <person name="Shen B."/>
        </authorList>
    </citation>
    <scope>NUCLEOTIDE SEQUENCE [LARGE SCALE GENOMIC DNA]</scope>
    <source>
        <strain evidence="2 3">NPDC002173</strain>
    </source>
</reference>
<keyword evidence="2" id="KW-0808">Transferase</keyword>
<dbReference type="PROSITE" id="PS51186">
    <property type="entry name" value="GNAT"/>
    <property type="match status" value="1"/>
</dbReference>
<sequence length="285" mass="29756">MTNTYIRGATLEDLDAIAAVALATGQGEEWTGADPAYVGHLLAHGRVVVAEQNGTVTGFGATRRIGDGPDAVTMLCDLFVDPRSHGRGAGNAMLRALWQDTPRRMTFSSLHAHALPLYTRSGLDAWWPLLYLGGDVRALRLPRGWTVSETGPGEVAALELEWTGVDRAADHTAWVARPGGRALLVSRDGVVVAAAAVGGAEPEYGVTHMAADPAAGANAVRDAVVAVLATLDPPGGRATVCLPAPHVATRPLLAAGWHSDSMDVFMATDPSLLDPRRSVPSPALA</sequence>
<dbReference type="Proteomes" id="UP001602013">
    <property type="component" value="Unassembled WGS sequence"/>
</dbReference>
<dbReference type="Pfam" id="PF13508">
    <property type="entry name" value="Acetyltransf_7"/>
    <property type="match status" value="1"/>
</dbReference>
<name>A0ABW6SR64_9ACTN</name>
<dbReference type="InterPro" id="IPR000182">
    <property type="entry name" value="GNAT_dom"/>
</dbReference>
<evidence type="ECO:0000259" key="1">
    <source>
        <dbReference type="PROSITE" id="PS51186"/>
    </source>
</evidence>
<keyword evidence="2" id="KW-0012">Acyltransferase</keyword>
<evidence type="ECO:0000313" key="2">
    <source>
        <dbReference type="EMBL" id="MFF3666494.1"/>
    </source>
</evidence>
<proteinExistence type="predicted"/>
<dbReference type="SUPFAM" id="SSF55729">
    <property type="entry name" value="Acyl-CoA N-acyltransferases (Nat)"/>
    <property type="match status" value="1"/>
</dbReference>
<feature type="domain" description="N-acetyltransferase" evidence="1">
    <location>
        <begin position="4"/>
        <end position="142"/>
    </location>
</feature>
<dbReference type="Gene3D" id="3.40.630.30">
    <property type="match status" value="1"/>
</dbReference>
<gene>
    <name evidence="2" type="ORF">ACFYXI_12940</name>
</gene>
<comment type="caution">
    <text evidence="2">The sequence shown here is derived from an EMBL/GenBank/DDBJ whole genome shotgun (WGS) entry which is preliminary data.</text>
</comment>
<accession>A0ABW6SR64</accession>